<evidence type="ECO:0000313" key="1">
    <source>
        <dbReference type="EMBL" id="KAF2802324.1"/>
    </source>
</evidence>
<dbReference type="Proteomes" id="UP000504636">
    <property type="component" value="Unplaced"/>
</dbReference>
<feature type="non-terminal residue" evidence="1">
    <location>
        <position position="1"/>
    </location>
</feature>
<dbReference type="RefSeq" id="XP_033569288.1">
    <property type="nucleotide sequence ID" value="XM_033714488.1"/>
</dbReference>
<reference evidence="3" key="3">
    <citation type="submission" date="2025-04" db="UniProtKB">
        <authorList>
            <consortium name="RefSeq"/>
        </authorList>
    </citation>
    <scope>IDENTIFICATION</scope>
    <source>
        <strain evidence="3">CBS 304.34</strain>
    </source>
</reference>
<reference evidence="3" key="2">
    <citation type="submission" date="2020-04" db="EMBL/GenBank/DDBJ databases">
        <authorList>
            <consortium name="NCBI Genome Project"/>
        </authorList>
    </citation>
    <scope>NUCLEOTIDE SEQUENCE</scope>
    <source>
        <strain evidence="3">CBS 304.34</strain>
    </source>
</reference>
<gene>
    <name evidence="1 3" type="ORF">BDZ99DRAFT_349450</name>
</gene>
<dbReference type="EMBL" id="MU003724">
    <property type="protein sequence ID" value="KAF2802324.1"/>
    <property type="molecule type" value="Genomic_DNA"/>
</dbReference>
<dbReference type="GeneID" id="54455381"/>
<name>A0A6A6Y2T5_9PEZI</name>
<evidence type="ECO:0000313" key="2">
    <source>
        <dbReference type="Proteomes" id="UP000504636"/>
    </source>
</evidence>
<dbReference type="OrthoDB" id="4725912at2759"/>
<reference evidence="1 3" key="1">
    <citation type="journal article" date="2020" name="Stud. Mycol.">
        <title>101 Dothideomycetes genomes: a test case for predicting lifestyles and emergence of pathogens.</title>
        <authorList>
            <person name="Haridas S."/>
            <person name="Albert R."/>
            <person name="Binder M."/>
            <person name="Bloem J."/>
            <person name="Labutti K."/>
            <person name="Salamov A."/>
            <person name="Andreopoulos B."/>
            <person name="Baker S."/>
            <person name="Barry K."/>
            <person name="Bills G."/>
            <person name="Bluhm B."/>
            <person name="Cannon C."/>
            <person name="Castanera R."/>
            <person name="Culley D."/>
            <person name="Daum C."/>
            <person name="Ezra D."/>
            <person name="Gonzalez J."/>
            <person name="Henrissat B."/>
            <person name="Kuo A."/>
            <person name="Liang C."/>
            <person name="Lipzen A."/>
            <person name="Lutzoni F."/>
            <person name="Magnuson J."/>
            <person name="Mondo S."/>
            <person name="Nolan M."/>
            <person name="Ohm R."/>
            <person name="Pangilinan J."/>
            <person name="Park H.-J."/>
            <person name="Ramirez L."/>
            <person name="Alfaro M."/>
            <person name="Sun H."/>
            <person name="Tritt A."/>
            <person name="Yoshinaga Y."/>
            <person name="Zwiers L.-H."/>
            <person name="Turgeon B."/>
            <person name="Goodwin S."/>
            <person name="Spatafora J."/>
            <person name="Crous P."/>
            <person name="Grigoriev I."/>
        </authorList>
    </citation>
    <scope>NUCLEOTIDE SEQUENCE</scope>
    <source>
        <strain evidence="1 3">CBS 304.34</strain>
    </source>
</reference>
<protein>
    <submittedName>
        <fullName evidence="1 3">Uncharacterized protein</fullName>
    </submittedName>
</protein>
<dbReference type="AlphaFoldDB" id="A0A6A6Y2T5"/>
<organism evidence="1">
    <name type="scientific">Mytilinidion resinicola</name>
    <dbReference type="NCBI Taxonomy" id="574789"/>
    <lineage>
        <taxon>Eukaryota</taxon>
        <taxon>Fungi</taxon>
        <taxon>Dikarya</taxon>
        <taxon>Ascomycota</taxon>
        <taxon>Pezizomycotina</taxon>
        <taxon>Dothideomycetes</taxon>
        <taxon>Pleosporomycetidae</taxon>
        <taxon>Mytilinidiales</taxon>
        <taxon>Mytilinidiaceae</taxon>
        <taxon>Mytilinidion</taxon>
    </lineage>
</organism>
<evidence type="ECO:0000313" key="3">
    <source>
        <dbReference type="RefSeq" id="XP_033569288.1"/>
    </source>
</evidence>
<accession>A0A6A6Y2T5</accession>
<keyword evidence="2" id="KW-1185">Reference proteome</keyword>
<feature type="non-terminal residue" evidence="1">
    <location>
        <position position="172"/>
    </location>
</feature>
<proteinExistence type="predicted"/>
<sequence>PSRVLSVRTSPKDANITLIHHAGDPISAPLLYSIVTLEGTKRNLLVYRGIPHPHPSSMIGNANFHSLTSTTDLNLRGEPIRMKMSQLSGDFNLEHYPFGKLKWKVSKMTGSGFELCTGSGSKLARLKSAGIPGLGEKRLEVLVACDERFVELVVLSAMAAKAVSKTQIEAVA</sequence>